<comment type="caution">
    <text evidence="1">The sequence shown here is derived from an EMBL/GenBank/DDBJ whole genome shotgun (WGS) entry which is preliminary data.</text>
</comment>
<evidence type="ECO:0000313" key="1">
    <source>
        <dbReference type="EMBL" id="CAD2179226.1"/>
    </source>
</evidence>
<dbReference type="AlphaFoldDB" id="A0A6V7VW90"/>
<protein>
    <submittedName>
        <fullName evidence="1">Uncharacterized protein</fullName>
    </submittedName>
</protein>
<dbReference type="Proteomes" id="UP000580250">
    <property type="component" value="Unassembled WGS sequence"/>
</dbReference>
<accession>A0A6V7VW90</accession>
<evidence type="ECO:0000313" key="2">
    <source>
        <dbReference type="Proteomes" id="UP000580250"/>
    </source>
</evidence>
<name>A0A6V7VW90_MELEN</name>
<proteinExistence type="predicted"/>
<organism evidence="1 2">
    <name type="scientific">Meloidogyne enterolobii</name>
    <name type="common">Root-knot nematode worm</name>
    <name type="synonym">Meloidogyne mayaguensis</name>
    <dbReference type="NCBI Taxonomy" id="390850"/>
    <lineage>
        <taxon>Eukaryota</taxon>
        <taxon>Metazoa</taxon>
        <taxon>Ecdysozoa</taxon>
        <taxon>Nematoda</taxon>
        <taxon>Chromadorea</taxon>
        <taxon>Rhabditida</taxon>
        <taxon>Tylenchina</taxon>
        <taxon>Tylenchomorpha</taxon>
        <taxon>Tylenchoidea</taxon>
        <taxon>Meloidogynidae</taxon>
        <taxon>Meloidogyninae</taxon>
        <taxon>Meloidogyne</taxon>
    </lineage>
</organism>
<dbReference type="EMBL" id="CAJEWN010000338">
    <property type="protein sequence ID" value="CAD2179226.1"/>
    <property type="molecule type" value="Genomic_DNA"/>
</dbReference>
<sequence length="69" mass="7712">MSTPLGFSYTLFLLSDPRQCHCVHSLLIFCRATPDMPSSFWFCRTPPPPDTDVKVHVYKGLQAPTVTGV</sequence>
<gene>
    <name evidence="1" type="ORF">MENT_LOCUS31219</name>
</gene>
<reference evidence="1 2" key="1">
    <citation type="submission" date="2020-08" db="EMBL/GenBank/DDBJ databases">
        <authorList>
            <person name="Koutsovoulos G."/>
            <person name="Danchin GJ E."/>
        </authorList>
    </citation>
    <scope>NUCLEOTIDE SEQUENCE [LARGE SCALE GENOMIC DNA]</scope>
</reference>